<name>A0ABT8AGE3_9PROT</name>
<dbReference type="Proteomes" id="UP001529369">
    <property type="component" value="Unassembled WGS sequence"/>
</dbReference>
<dbReference type="RefSeq" id="WP_290320869.1">
    <property type="nucleotide sequence ID" value="NZ_JAUFPN010000304.1"/>
</dbReference>
<keyword evidence="2" id="KW-1185">Reference proteome</keyword>
<organism evidence="1 2">
    <name type="scientific">Paeniroseomonas aquatica</name>
    <dbReference type="NCBI Taxonomy" id="373043"/>
    <lineage>
        <taxon>Bacteria</taxon>
        <taxon>Pseudomonadati</taxon>
        <taxon>Pseudomonadota</taxon>
        <taxon>Alphaproteobacteria</taxon>
        <taxon>Acetobacterales</taxon>
        <taxon>Acetobacteraceae</taxon>
        <taxon>Paeniroseomonas</taxon>
    </lineage>
</organism>
<sequence length="48" mass="5347">MIEAEAVRLIEGDFQVPVLLAFIKRACGWGGYSGIAGRVRGSTPRRRW</sequence>
<proteinExistence type="predicted"/>
<comment type="caution">
    <text evidence="1">The sequence shown here is derived from an EMBL/GenBank/DDBJ whole genome shotgun (WGS) entry which is preliminary data.</text>
</comment>
<reference evidence="2" key="1">
    <citation type="journal article" date="2019" name="Int. J. Syst. Evol. Microbiol.">
        <title>The Global Catalogue of Microorganisms (GCM) 10K type strain sequencing project: providing services to taxonomists for standard genome sequencing and annotation.</title>
        <authorList>
            <consortium name="The Broad Institute Genomics Platform"/>
            <consortium name="The Broad Institute Genome Sequencing Center for Infectious Disease"/>
            <person name="Wu L."/>
            <person name="Ma J."/>
        </authorList>
    </citation>
    <scope>NUCLEOTIDE SEQUENCE [LARGE SCALE GENOMIC DNA]</scope>
    <source>
        <strain evidence="2">CECT 7131</strain>
    </source>
</reference>
<protein>
    <submittedName>
        <fullName evidence="1">Uncharacterized protein</fullName>
    </submittedName>
</protein>
<accession>A0ABT8AGE3</accession>
<evidence type="ECO:0000313" key="1">
    <source>
        <dbReference type="EMBL" id="MDN3568750.1"/>
    </source>
</evidence>
<gene>
    <name evidence="1" type="ORF">QWZ14_30610</name>
</gene>
<evidence type="ECO:0000313" key="2">
    <source>
        <dbReference type="Proteomes" id="UP001529369"/>
    </source>
</evidence>
<dbReference type="EMBL" id="JAUFPN010000304">
    <property type="protein sequence ID" value="MDN3568750.1"/>
    <property type="molecule type" value="Genomic_DNA"/>
</dbReference>